<accession>A0A7I8LEY5</accession>
<feature type="compositionally biased region" description="Polar residues" evidence="1">
    <location>
        <begin position="454"/>
        <end position="465"/>
    </location>
</feature>
<reference evidence="2" key="1">
    <citation type="submission" date="2020-02" db="EMBL/GenBank/DDBJ databases">
        <authorList>
            <person name="Scholz U."/>
            <person name="Mascher M."/>
            <person name="Fiebig A."/>
        </authorList>
    </citation>
    <scope>NUCLEOTIDE SEQUENCE</scope>
</reference>
<name>A0A7I8LEY5_SPIIN</name>
<dbReference type="AlphaFoldDB" id="A0A7I8LEY5"/>
<evidence type="ECO:0000313" key="3">
    <source>
        <dbReference type="Proteomes" id="UP000663760"/>
    </source>
</evidence>
<proteinExistence type="predicted"/>
<protein>
    <submittedName>
        <fullName evidence="2">Uncharacterized protein</fullName>
    </submittedName>
</protein>
<sequence length="620" mass="68467">MVEHLLGLGGTEAWVGVLMVPHQGALLGLDRGSRPVVVQQYRPAPCPLVRRDDHVHIELPEILQEALRPVGHVVGAHISEVLLVPQLLLPLVHRHRLVHGLRRRLYVPWVYPDRPAQGRGAPDELRHHQHALPRRLRLRPWNSLPADDVLVRCQVHPVPHGGDDDALRDGVEGDLLAEGDDPVDVHHRLVVVPPVGAVDPLAALLDLRLNLIEVSSPSPGRVRDLHHHRSPLPARVNIQHVLEGQQLQIYALEDVHVVHTEQHRLPLELLAELRHPPLHVGELHHRLELPHVDTHRHDLDAHSPPKVFQADVAPLRLVLQTQHAAAAGEEVPGVVEGVEADQVRIEQRLQDLLADGERPVDLGGGEGTVQEETHPEAVKPAPEEGGHHHQMVVVDPDVVVLGVDHLDHLLGEDLVGAAAMVGGEGEHVVEERPQFLLAEPVAGTHLNRSSRAWETSSCSAGSTSAMREPTCRRRDSSSQAKLHPRPSGRRLALIGSWLATMMIRSWARDEGTSEETLFAWSSSSSETMPGTVITRGSRLVRPPPPPNAGKFPDARSRRLVYDLDIILPDEHSRALSELPREIHRRREQINRSLAETLGETPNGGIPESLDRCRSQITPAA</sequence>
<feature type="region of interest" description="Disordered" evidence="1">
    <location>
        <begin position="593"/>
        <end position="620"/>
    </location>
</feature>
<evidence type="ECO:0000256" key="1">
    <source>
        <dbReference type="SAM" id="MobiDB-lite"/>
    </source>
</evidence>
<feature type="region of interest" description="Disordered" evidence="1">
    <location>
        <begin position="454"/>
        <end position="486"/>
    </location>
</feature>
<gene>
    <name evidence="2" type="ORF">SI8410_15019269</name>
</gene>
<keyword evidence="3" id="KW-1185">Reference proteome</keyword>
<dbReference type="EMBL" id="LR746278">
    <property type="protein sequence ID" value="CAA7408591.1"/>
    <property type="molecule type" value="Genomic_DNA"/>
</dbReference>
<evidence type="ECO:0000313" key="2">
    <source>
        <dbReference type="EMBL" id="CAA7408591.1"/>
    </source>
</evidence>
<organism evidence="2 3">
    <name type="scientific">Spirodela intermedia</name>
    <name type="common">Intermediate duckweed</name>
    <dbReference type="NCBI Taxonomy" id="51605"/>
    <lineage>
        <taxon>Eukaryota</taxon>
        <taxon>Viridiplantae</taxon>
        <taxon>Streptophyta</taxon>
        <taxon>Embryophyta</taxon>
        <taxon>Tracheophyta</taxon>
        <taxon>Spermatophyta</taxon>
        <taxon>Magnoliopsida</taxon>
        <taxon>Liliopsida</taxon>
        <taxon>Araceae</taxon>
        <taxon>Lemnoideae</taxon>
        <taxon>Spirodela</taxon>
    </lineage>
</organism>
<dbReference type="Proteomes" id="UP000663760">
    <property type="component" value="Chromosome 15"/>
</dbReference>